<sequence>MKHKSQFSGIILGMLYGLVIRMISGKGYFGDVFEINNIYLTWAIPMIIGLSPILFANTKIYKSKIKQFFYPIITQFSFLLCAFVTRRYDFLYITIVGFVFFITAGIFGIAIGAYVKDRINNKKQNG</sequence>
<keyword evidence="1" id="KW-1133">Transmembrane helix</keyword>
<dbReference type="EMBL" id="CP101751">
    <property type="protein sequence ID" value="UUC45867.1"/>
    <property type="molecule type" value="Genomic_DNA"/>
</dbReference>
<dbReference type="RefSeq" id="WP_256551550.1">
    <property type="nucleotide sequence ID" value="NZ_CP101751.1"/>
</dbReference>
<reference evidence="2" key="1">
    <citation type="submission" date="2022-07" db="EMBL/GenBank/DDBJ databases">
        <title>Isolation, identification, and degradation of a PFOSA degrading strain from sewage treatment plant.</title>
        <authorList>
            <person name="Zhang L."/>
            <person name="Huo Y."/>
        </authorList>
    </citation>
    <scope>NUCLEOTIDE SEQUENCE</scope>
    <source>
        <strain evidence="2">C1</strain>
    </source>
</reference>
<name>A0ABY5ISP2_9FLAO</name>
<feature type="transmembrane region" description="Helical" evidence="1">
    <location>
        <begin position="7"/>
        <end position="24"/>
    </location>
</feature>
<evidence type="ECO:0000313" key="2">
    <source>
        <dbReference type="EMBL" id="UUC45867.1"/>
    </source>
</evidence>
<evidence type="ECO:0000256" key="1">
    <source>
        <dbReference type="SAM" id="Phobius"/>
    </source>
</evidence>
<protein>
    <submittedName>
        <fullName evidence="2">DUF3021 family protein</fullName>
    </submittedName>
</protein>
<keyword evidence="1" id="KW-0472">Membrane</keyword>
<feature type="transmembrane region" description="Helical" evidence="1">
    <location>
        <begin position="68"/>
        <end position="85"/>
    </location>
</feature>
<gene>
    <name evidence="2" type="ORF">NOX80_01375</name>
</gene>
<proteinExistence type="predicted"/>
<keyword evidence="3" id="KW-1185">Reference proteome</keyword>
<dbReference type="Proteomes" id="UP001059844">
    <property type="component" value="Chromosome"/>
</dbReference>
<organism evidence="2 3">
    <name type="scientific">Flavobacterium cerinum</name>
    <dbReference type="NCBI Taxonomy" id="2502784"/>
    <lineage>
        <taxon>Bacteria</taxon>
        <taxon>Pseudomonadati</taxon>
        <taxon>Bacteroidota</taxon>
        <taxon>Flavobacteriia</taxon>
        <taxon>Flavobacteriales</taxon>
        <taxon>Flavobacteriaceae</taxon>
        <taxon>Flavobacterium</taxon>
    </lineage>
</organism>
<accession>A0ABY5ISP2</accession>
<evidence type="ECO:0000313" key="3">
    <source>
        <dbReference type="Proteomes" id="UP001059844"/>
    </source>
</evidence>
<keyword evidence="1" id="KW-0812">Transmembrane</keyword>
<feature type="transmembrane region" description="Helical" evidence="1">
    <location>
        <begin position="91"/>
        <end position="115"/>
    </location>
</feature>
<feature type="transmembrane region" description="Helical" evidence="1">
    <location>
        <begin position="36"/>
        <end position="56"/>
    </location>
</feature>